<dbReference type="PANTHER" id="PTHR35093:SF8">
    <property type="entry name" value="OUTER MEMBRANE PROTEIN NMB0088-RELATED"/>
    <property type="match status" value="1"/>
</dbReference>
<keyword evidence="5 8" id="KW-0732">Signal</keyword>
<gene>
    <name evidence="9" type="ORF">JonanDRAFT_0110</name>
</gene>
<dbReference type="GO" id="GO:0009279">
    <property type="term" value="C:cell outer membrane"/>
    <property type="evidence" value="ECO:0007669"/>
    <property type="project" value="UniProtKB-SubCell"/>
</dbReference>
<evidence type="ECO:0000256" key="4">
    <source>
        <dbReference type="ARBA" id="ARBA00022692"/>
    </source>
</evidence>
<dbReference type="OrthoDB" id="9922at2"/>
<evidence type="ECO:0000256" key="6">
    <source>
        <dbReference type="ARBA" id="ARBA00023136"/>
    </source>
</evidence>
<dbReference type="GO" id="GO:0015483">
    <property type="term" value="F:long-chain fatty acid transporting porin activity"/>
    <property type="evidence" value="ECO:0007669"/>
    <property type="project" value="TreeGrafter"/>
</dbReference>
<dbReference type="Pfam" id="PF03349">
    <property type="entry name" value="Toluene_X"/>
    <property type="match status" value="1"/>
</dbReference>
<dbReference type="EMBL" id="CM001376">
    <property type="protein sequence ID" value="EHM12541.1"/>
    <property type="molecule type" value="Genomic_DNA"/>
</dbReference>
<dbReference type="Gene3D" id="2.40.160.60">
    <property type="entry name" value="Outer membrane protein transport protein (OMPP1/FadL/TodX)"/>
    <property type="match status" value="1"/>
</dbReference>
<evidence type="ECO:0000313" key="10">
    <source>
        <dbReference type="Proteomes" id="UP000003806"/>
    </source>
</evidence>
<dbReference type="eggNOG" id="COG2067">
    <property type="taxonomic scope" value="Bacteria"/>
</dbReference>
<evidence type="ECO:0000256" key="8">
    <source>
        <dbReference type="SAM" id="SignalP"/>
    </source>
</evidence>
<comment type="similarity">
    <text evidence="2">Belongs to the OmpP1/FadL family.</text>
</comment>
<keyword evidence="10" id="KW-1185">Reference proteome</keyword>
<dbReference type="STRING" id="885272.JonanDRAFT_0110"/>
<dbReference type="InterPro" id="IPR005017">
    <property type="entry name" value="OMPP1/FadL/TodX"/>
</dbReference>
<keyword evidence="4" id="KW-0812">Transmembrane</keyword>
<evidence type="ECO:0000256" key="3">
    <source>
        <dbReference type="ARBA" id="ARBA00022452"/>
    </source>
</evidence>
<dbReference type="HOGENOM" id="CLU_035981_0_0_0"/>
<evidence type="ECO:0000256" key="5">
    <source>
        <dbReference type="ARBA" id="ARBA00022729"/>
    </source>
</evidence>
<dbReference type="RefSeq" id="WP_008521974.1">
    <property type="nucleotide sequence ID" value="NZ_CM001376.1"/>
</dbReference>
<dbReference type="PANTHER" id="PTHR35093">
    <property type="entry name" value="OUTER MEMBRANE PROTEIN NMB0088-RELATED"/>
    <property type="match status" value="1"/>
</dbReference>
<evidence type="ECO:0000256" key="7">
    <source>
        <dbReference type="ARBA" id="ARBA00023237"/>
    </source>
</evidence>
<keyword evidence="3" id="KW-1134">Transmembrane beta strand</keyword>
<evidence type="ECO:0000256" key="1">
    <source>
        <dbReference type="ARBA" id="ARBA00004571"/>
    </source>
</evidence>
<comment type="subcellular location">
    <subcellularLocation>
        <location evidence="1">Cell outer membrane</location>
        <topology evidence="1">Multi-pass membrane protein</topology>
    </subcellularLocation>
</comment>
<dbReference type="AlphaFoldDB" id="H0ULZ9"/>
<proteinExistence type="inferred from homology"/>
<reference evidence="9 10" key="1">
    <citation type="submission" date="2011-11" db="EMBL/GenBank/DDBJ databases">
        <title>The Noncontiguous Finished genome of Jonquetella anthropi DSM 22815.</title>
        <authorList>
            <consortium name="US DOE Joint Genome Institute (JGI-PGF)"/>
            <person name="Lucas S."/>
            <person name="Copeland A."/>
            <person name="Lapidus A."/>
            <person name="Glavina del Rio T."/>
            <person name="Dalin E."/>
            <person name="Tice H."/>
            <person name="Bruce D."/>
            <person name="Goodwin L."/>
            <person name="Pitluck S."/>
            <person name="Peters L."/>
            <person name="Mikhailova N."/>
            <person name="Held B."/>
            <person name="Kyrpides N."/>
            <person name="Mavromatis K."/>
            <person name="Ivanova N."/>
            <person name="Markowitz V."/>
            <person name="Cheng J.-F."/>
            <person name="Hugenholtz P."/>
            <person name="Woyke T."/>
            <person name="Wu D."/>
            <person name="Gronow S."/>
            <person name="Wellnitz S."/>
            <person name="Brambilla E."/>
            <person name="Klenk H.-P."/>
            <person name="Eisen J.A."/>
        </authorList>
    </citation>
    <scope>NUCLEOTIDE SEQUENCE [LARGE SCALE GENOMIC DNA]</scope>
    <source>
        <strain evidence="9 10">DSM 22815</strain>
    </source>
</reference>
<keyword evidence="6" id="KW-0472">Membrane</keyword>
<dbReference type="Proteomes" id="UP000003806">
    <property type="component" value="Chromosome"/>
</dbReference>
<feature type="chain" id="PRO_5003540888" evidence="8">
    <location>
        <begin position="26"/>
        <end position="441"/>
    </location>
</feature>
<feature type="signal peptide" evidence="8">
    <location>
        <begin position="1"/>
        <end position="25"/>
    </location>
</feature>
<dbReference type="SUPFAM" id="SSF56935">
    <property type="entry name" value="Porins"/>
    <property type="match status" value="1"/>
</dbReference>
<evidence type="ECO:0000256" key="2">
    <source>
        <dbReference type="ARBA" id="ARBA00008163"/>
    </source>
</evidence>
<keyword evidence="7" id="KW-0998">Cell outer membrane</keyword>
<accession>H0ULZ9</accession>
<name>H0ULZ9_9BACT</name>
<sequence>MHLKKIAAFGAAAALLFTAHVPACAAGFAVYEWDSWGVALADAMMFSDSPSVIGFNPAGITQFDANGSVAFGATCITPVGTAHFYRNGKQVATSDNTISPCVAPYAFFAKQISDSAWFGLGLYPRFGLASKFPSDFPGRFNNYLADFKTLSVAPTIALKISPSLSLSFGGDLMWTDLELGRAIGWTSKDPKPAWAPFSSYESHMNLHGKSFGTGWNVGLNWQASDKLSMAAVYRSKIKQTISHATTTFTQPQTNFGPVGVGGETFGRGTVTLPDSWTFGLGWKFDEKTRVEFDAIYTRWSSYNSLDITFDTFFPLLPALGPGALNYTVVSPKNWKDQWRFQLGVEHRMNSHWTLGAGVAWDDCPSPDQFSDFIVPVGSRTTYSLGAQYVNKGLKLSFSAGYMDIEDKPISSAGGPLGDPDFTCISRSCYATIFGLACQIDM</sequence>
<protein>
    <submittedName>
        <fullName evidence="9">Long-chain fatty acid transport protein</fullName>
    </submittedName>
</protein>
<evidence type="ECO:0000313" key="9">
    <source>
        <dbReference type="EMBL" id="EHM12541.1"/>
    </source>
</evidence>
<organism evidence="9 10">
    <name type="scientific">Jonquetella anthropi DSM 22815</name>
    <dbReference type="NCBI Taxonomy" id="885272"/>
    <lineage>
        <taxon>Bacteria</taxon>
        <taxon>Thermotogati</taxon>
        <taxon>Synergistota</taxon>
        <taxon>Synergistia</taxon>
        <taxon>Synergistales</taxon>
        <taxon>Dethiosulfovibrionaceae</taxon>
        <taxon>Jonquetella</taxon>
    </lineage>
</organism>